<feature type="transmembrane region" description="Helical" evidence="8">
    <location>
        <begin position="161"/>
        <end position="181"/>
    </location>
</feature>
<evidence type="ECO:0000256" key="9">
    <source>
        <dbReference type="SAM" id="SignalP"/>
    </source>
</evidence>
<dbReference type="GO" id="GO:0005886">
    <property type="term" value="C:plasma membrane"/>
    <property type="evidence" value="ECO:0007669"/>
    <property type="project" value="UniProtKB-SubCell"/>
</dbReference>
<keyword evidence="9" id="KW-0732">Signal</keyword>
<dbReference type="Proteomes" id="UP000027946">
    <property type="component" value="Unassembled WGS sequence"/>
</dbReference>
<evidence type="ECO:0000256" key="1">
    <source>
        <dbReference type="ARBA" id="ARBA00004651"/>
    </source>
</evidence>
<name>A0A069RBI4_PEPLI</name>
<evidence type="ECO:0000256" key="8">
    <source>
        <dbReference type="SAM" id="Phobius"/>
    </source>
</evidence>
<feature type="transmembrane region" description="Helical" evidence="8">
    <location>
        <begin position="239"/>
        <end position="261"/>
    </location>
</feature>
<comment type="similarity">
    <text evidence="2">Belongs to the CPA3 antiporters (TC 2.A.63) subunit D family.</text>
</comment>
<evidence type="ECO:0000256" key="5">
    <source>
        <dbReference type="ARBA" id="ARBA00022989"/>
    </source>
</evidence>
<dbReference type="InterPro" id="IPR001750">
    <property type="entry name" value="ND/Mrp_TM"/>
</dbReference>
<feature type="transmembrane region" description="Helical" evidence="8">
    <location>
        <begin position="372"/>
        <end position="390"/>
    </location>
</feature>
<gene>
    <name evidence="11" type="primary">mrpD</name>
    <name evidence="11" type="ORF">CLIT_20c00840</name>
</gene>
<evidence type="ECO:0000256" key="2">
    <source>
        <dbReference type="ARBA" id="ARBA00005346"/>
    </source>
</evidence>
<dbReference type="OrthoDB" id="1745654at2"/>
<keyword evidence="3" id="KW-1003">Cell membrane</keyword>
<keyword evidence="4 7" id="KW-0812">Transmembrane</keyword>
<evidence type="ECO:0000313" key="11">
    <source>
        <dbReference type="EMBL" id="KDR94439.1"/>
    </source>
</evidence>
<dbReference type="Pfam" id="PF00361">
    <property type="entry name" value="Proton_antipo_M"/>
    <property type="match status" value="1"/>
</dbReference>
<accession>A0A069RBI4</accession>
<comment type="subcellular location">
    <subcellularLocation>
        <location evidence="1">Cell membrane</location>
        <topology evidence="1">Multi-pass membrane protein</topology>
    </subcellularLocation>
    <subcellularLocation>
        <location evidence="7">Membrane</location>
        <topology evidence="7">Multi-pass membrane protein</topology>
    </subcellularLocation>
</comment>
<dbReference type="AlphaFoldDB" id="A0A069RBI4"/>
<feature type="transmembrane region" description="Helical" evidence="8">
    <location>
        <begin position="107"/>
        <end position="124"/>
    </location>
</feature>
<feature type="domain" description="NADH:quinone oxidoreductase/Mrp antiporter transmembrane" evidence="10">
    <location>
        <begin position="126"/>
        <end position="410"/>
    </location>
</feature>
<reference evidence="11 12" key="1">
    <citation type="submission" date="2014-03" db="EMBL/GenBank/DDBJ databases">
        <title>Genome sequence of Clostridium litorale W6, DSM 5388.</title>
        <authorList>
            <person name="Poehlein A."/>
            <person name="Jagirdar A."/>
            <person name="Khonsari B."/>
            <person name="Chibani C.M."/>
            <person name="Gutierrez Gutierrez D.A."/>
            <person name="Davydova E."/>
            <person name="Alghaithi H.S."/>
            <person name="Nair K.P."/>
            <person name="Dhamotharan K."/>
            <person name="Chandran L."/>
            <person name="G W."/>
            <person name="Daniel R."/>
        </authorList>
    </citation>
    <scope>NUCLEOTIDE SEQUENCE [LARGE SCALE GENOMIC DNA]</scope>
    <source>
        <strain evidence="11 12">W6</strain>
    </source>
</reference>
<sequence length="644" mass="71454">MKNYLLLFLLLFPAVSAAAVHVAGLKCKRYSKVFMAIACMIEFAAVTAIFPSLRGEDIQLYMPHVMGTGLYLKMDIFRYIFVWISCFIWLVTSVYSMWYFKADNKATRFYVFFLITLSAIIGVFTSENLLNLFTFFEVMALTSYVMVIHNESKRAHEAGRLYLIVSIATGMITLMGIFILYEYTGELNISSLPHAVAQMGSIKYIAVLLMSSSFAAKACVFPLHIWLPNTYSQSPSPATAILSAVLAKAGVFGIMIIGFMMSWDETFSGVLLALALVSMITGGALALVQVEVKKILAYSSMSQIGYMLLSLAATGLMHSHADAAISAGIYHVVNHALFKTLLFMSAGMMISGMDSDNLNSMGLRPHNKALRIFLLIGLLSNMGMPGFNGFTSKTLIHHAIANIEHINGYGLEIIAESVFLISSALTVAYSAKLYFAVVSNIDENDLTGSARGGIAAYIPMSALVIAMAFISIRPQLVNQIMSQGAGLLFEEASSTAAPHFYTLDSIKSSGVILLLGTFIYRMYATKHIVIKEDKSVYYSYIAKNWPSVERNLYLPVIACMFRISKAVFSFLDRFMSSFANRVCWEFKRICSFKIRSERFKSGEGSYYSVSDMTRKMVFRMESVNYSVFVTASILVFLMFSLVKS</sequence>
<dbReference type="PANTHER" id="PTHR42703:SF1">
    <property type="entry name" value="NA(+)_H(+) ANTIPORTER SUBUNIT D1"/>
    <property type="match status" value="1"/>
</dbReference>
<feature type="transmembrane region" description="Helical" evidence="8">
    <location>
        <begin position="201"/>
        <end position="227"/>
    </location>
</feature>
<dbReference type="InterPro" id="IPR050586">
    <property type="entry name" value="CPA3_Na-H_Antiporter_D"/>
</dbReference>
<dbReference type="PRINTS" id="PR01434">
    <property type="entry name" value="NADHDHGNASE5"/>
</dbReference>
<feature type="transmembrane region" description="Helical" evidence="8">
    <location>
        <begin position="130"/>
        <end position="149"/>
    </location>
</feature>
<dbReference type="RefSeq" id="WP_038267095.1">
    <property type="nucleotide sequence ID" value="NZ_FSRH01000012.1"/>
</dbReference>
<feature type="transmembrane region" description="Helical" evidence="8">
    <location>
        <begin position="452"/>
        <end position="472"/>
    </location>
</feature>
<evidence type="ECO:0000256" key="7">
    <source>
        <dbReference type="RuleBase" id="RU000320"/>
    </source>
</evidence>
<evidence type="ECO:0000259" key="10">
    <source>
        <dbReference type="Pfam" id="PF00361"/>
    </source>
</evidence>
<keyword evidence="12" id="KW-1185">Reference proteome</keyword>
<dbReference type="eggNOG" id="COG0651">
    <property type="taxonomic scope" value="Bacteria"/>
</dbReference>
<comment type="caution">
    <text evidence="11">The sequence shown here is derived from an EMBL/GenBank/DDBJ whole genome shotgun (WGS) entry which is preliminary data.</text>
</comment>
<feature type="transmembrane region" description="Helical" evidence="8">
    <location>
        <begin position="329"/>
        <end position="351"/>
    </location>
</feature>
<dbReference type="EMBL" id="JJMM01000020">
    <property type="protein sequence ID" value="KDR94439.1"/>
    <property type="molecule type" value="Genomic_DNA"/>
</dbReference>
<feature type="transmembrane region" description="Helical" evidence="8">
    <location>
        <begin position="80"/>
        <end position="100"/>
    </location>
</feature>
<evidence type="ECO:0000256" key="3">
    <source>
        <dbReference type="ARBA" id="ARBA00022475"/>
    </source>
</evidence>
<feature type="transmembrane region" description="Helical" evidence="8">
    <location>
        <begin position="267"/>
        <end position="288"/>
    </location>
</feature>
<feature type="transmembrane region" description="Helical" evidence="8">
    <location>
        <begin position="33"/>
        <end position="51"/>
    </location>
</feature>
<feature type="transmembrane region" description="Helical" evidence="8">
    <location>
        <begin position="622"/>
        <end position="642"/>
    </location>
</feature>
<protein>
    <submittedName>
        <fullName evidence="11">Na(+)/H(+) antiporter subunit D</fullName>
    </submittedName>
</protein>
<proteinExistence type="inferred from homology"/>
<evidence type="ECO:0000313" key="12">
    <source>
        <dbReference type="Proteomes" id="UP000027946"/>
    </source>
</evidence>
<feature type="chain" id="PRO_5039426481" evidence="9">
    <location>
        <begin position="19"/>
        <end position="644"/>
    </location>
</feature>
<keyword evidence="6 8" id="KW-0472">Membrane</keyword>
<evidence type="ECO:0000256" key="4">
    <source>
        <dbReference type="ARBA" id="ARBA00022692"/>
    </source>
</evidence>
<feature type="transmembrane region" description="Helical" evidence="8">
    <location>
        <begin position="295"/>
        <end position="317"/>
    </location>
</feature>
<evidence type="ECO:0000256" key="6">
    <source>
        <dbReference type="ARBA" id="ARBA00023136"/>
    </source>
</evidence>
<feature type="signal peptide" evidence="9">
    <location>
        <begin position="1"/>
        <end position="18"/>
    </location>
</feature>
<dbReference type="PANTHER" id="PTHR42703">
    <property type="entry name" value="NADH DEHYDROGENASE"/>
    <property type="match status" value="1"/>
</dbReference>
<keyword evidence="5 8" id="KW-1133">Transmembrane helix</keyword>
<organism evidence="11 12">
    <name type="scientific">Peptoclostridium litorale DSM 5388</name>
    <dbReference type="NCBI Taxonomy" id="1121324"/>
    <lineage>
        <taxon>Bacteria</taxon>
        <taxon>Bacillati</taxon>
        <taxon>Bacillota</taxon>
        <taxon>Clostridia</taxon>
        <taxon>Peptostreptococcales</taxon>
        <taxon>Peptoclostridiaceae</taxon>
        <taxon>Peptoclostridium</taxon>
    </lineage>
</organism>
<feature type="transmembrane region" description="Helical" evidence="8">
    <location>
        <begin position="410"/>
        <end position="431"/>
    </location>
</feature>
<dbReference type="STRING" id="1121324.CLIT_20c00840"/>